<accession>A0A0C9NFM8</accession>
<dbReference type="Proteomes" id="UP000032025">
    <property type="component" value="Unassembled WGS sequence"/>
</dbReference>
<protein>
    <submittedName>
        <fullName evidence="2">DNA, contig: SP621</fullName>
    </submittedName>
</protein>
<proteinExistence type="predicted"/>
<keyword evidence="3" id="KW-1185">Reference proteome</keyword>
<evidence type="ECO:0000256" key="1">
    <source>
        <dbReference type="SAM" id="MobiDB-lite"/>
    </source>
</evidence>
<sequence>MAQRAKAATIKRLAVRAFTLDIWDTVSLYLRREYVMLNILLLAAAAQAVAPAPDKPVSAPAGAVADKPICRRIVETGSFVKGRKICMSREQWARSNQEHRAAAQQVVSDGTGRVSGQ</sequence>
<evidence type="ECO:0000313" key="2">
    <source>
        <dbReference type="EMBL" id="GAN13548.1"/>
    </source>
</evidence>
<comment type="caution">
    <text evidence="2">The sequence shown here is derived from an EMBL/GenBank/DDBJ whole genome shotgun (WGS) entry which is preliminary data.</text>
</comment>
<reference evidence="2 3" key="1">
    <citation type="submission" date="2014-08" db="EMBL/GenBank/DDBJ databases">
        <title>Whole genome shotgun sequence of Sphingomonas paucimobilis NBRC 13935.</title>
        <authorList>
            <person name="Hosoyama A."/>
            <person name="Hashimoto M."/>
            <person name="Hosoyama Y."/>
            <person name="Noguchi M."/>
            <person name="Uohara A."/>
            <person name="Ohji S."/>
            <person name="Katano-Makiyama Y."/>
            <person name="Ichikawa N."/>
            <person name="Kimura A."/>
            <person name="Yamazoe A."/>
            <person name="Fujita N."/>
        </authorList>
    </citation>
    <scope>NUCLEOTIDE SEQUENCE [LARGE SCALE GENOMIC DNA]</scope>
    <source>
        <strain evidence="2 3">NBRC 13935</strain>
    </source>
</reference>
<dbReference type="AlphaFoldDB" id="A0A0C9NFM8"/>
<name>A0A0C9NFM8_SPHPI</name>
<dbReference type="EMBL" id="BBJS01000021">
    <property type="protein sequence ID" value="GAN13548.1"/>
    <property type="molecule type" value="Genomic_DNA"/>
</dbReference>
<evidence type="ECO:0000313" key="3">
    <source>
        <dbReference type="Proteomes" id="UP000032025"/>
    </source>
</evidence>
<feature type="region of interest" description="Disordered" evidence="1">
    <location>
        <begin position="98"/>
        <end position="117"/>
    </location>
</feature>
<gene>
    <name evidence="2" type="ORF">SP6_21_00030</name>
</gene>
<organism evidence="2 3">
    <name type="scientific">Sphingomonas paucimobilis NBRC 13935</name>
    <dbReference type="NCBI Taxonomy" id="1219050"/>
    <lineage>
        <taxon>Bacteria</taxon>
        <taxon>Pseudomonadati</taxon>
        <taxon>Pseudomonadota</taxon>
        <taxon>Alphaproteobacteria</taxon>
        <taxon>Sphingomonadales</taxon>
        <taxon>Sphingomonadaceae</taxon>
        <taxon>Sphingomonas</taxon>
    </lineage>
</organism>